<dbReference type="Proteomes" id="UP001652662">
    <property type="component" value="Chromosome 24"/>
</dbReference>
<name>A0ABM4M5G0_EQUPR</name>
<gene>
    <name evidence="3" type="primary">LOC139079045</name>
</gene>
<evidence type="ECO:0000313" key="3">
    <source>
        <dbReference type="RefSeq" id="XP_070447923.1"/>
    </source>
</evidence>
<reference evidence="3" key="1">
    <citation type="submission" date="2025-08" db="UniProtKB">
        <authorList>
            <consortium name="RefSeq"/>
        </authorList>
    </citation>
    <scope>IDENTIFICATION</scope>
    <source>
        <tissue evidence="3">Blood</tissue>
    </source>
</reference>
<feature type="compositionally biased region" description="Basic and acidic residues" evidence="1">
    <location>
        <begin position="210"/>
        <end position="225"/>
    </location>
</feature>
<accession>A0ABM4M5G0</accession>
<feature type="region of interest" description="Disordered" evidence="1">
    <location>
        <begin position="1"/>
        <end position="33"/>
    </location>
</feature>
<proteinExistence type="predicted"/>
<dbReference type="GeneID" id="139079045"/>
<organism evidence="2 3">
    <name type="scientific">Equus przewalskii</name>
    <name type="common">Przewalski's horse</name>
    <name type="synonym">Equus caballus przewalskii</name>
    <dbReference type="NCBI Taxonomy" id="9798"/>
    <lineage>
        <taxon>Eukaryota</taxon>
        <taxon>Metazoa</taxon>
        <taxon>Chordata</taxon>
        <taxon>Craniata</taxon>
        <taxon>Vertebrata</taxon>
        <taxon>Euteleostomi</taxon>
        <taxon>Mammalia</taxon>
        <taxon>Eutheria</taxon>
        <taxon>Laurasiatheria</taxon>
        <taxon>Perissodactyla</taxon>
        <taxon>Equidae</taxon>
        <taxon>Equus</taxon>
    </lineage>
</organism>
<sequence>MFHQLQHLDEWTAQPGPTADSTRSRTDALSSNQSSLVLQRGSLTYENTISYETTAAGKVTVTNPSRLKCLPSKSRFQAELQVYVEARESSDERLRPRPAEGESQGSRCFEGGSCRPPGAILAGGSRGPRSFGEVKHAGRQAQCAIADGGQPPGPPSSAHFPRRPGTGQGHRFGHRDSSFSRCSPPALARTRASAGRVRQQNLNFHSGSQIEDRKRKQRCGDTEQRPTNRCLSWLSRPRFAAPEAQGAVGAGRGRGDWPRYLSGPLASRPVPAASPLTPSRGRLPGAKGDPGRRPERDGAAGLGAGGKRRLGPCS</sequence>
<feature type="region of interest" description="Disordered" evidence="1">
    <location>
        <begin position="87"/>
        <end position="113"/>
    </location>
</feature>
<feature type="compositionally biased region" description="Basic and acidic residues" evidence="1">
    <location>
        <begin position="87"/>
        <end position="100"/>
    </location>
</feature>
<feature type="compositionally biased region" description="Basic and acidic residues" evidence="1">
    <location>
        <begin position="289"/>
        <end position="298"/>
    </location>
</feature>
<feature type="region of interest" description="Disordered" evidence="1">
    <location>
        <begin position="144"/>
        <end position="225"/>
    </location>
</feature>
<evidence type="ECO:0000256" key="1">
    <source>
        <dbReference type="SAM" id="MobiDB-lite"/>
    </source>
</evidence>
<keyword evidence="2" id="KW-1185">Reference proteome</keyword>
<dbReference type="RefSeq" id="XP_070447923.1">
    <property type="nucleotide sequence ID" value="XM_070591822.1"/>
</dbReference>
<feature type="compositionally biased region" description="Polar residues" evidence="1">
    <location>
        <begin position="198"/>
        <end position="209"/>
    </location>
</feature>
<feature type="compositionally biased region" description="Basic and acidic residues" evidence="1">
    <location>
        <begin position="1"/>
        <end position="10"/>
    </location>
</feature>
<feature type="region of interest" description="Disordered" evidence="1">
    <location>
        <begin position="238"/>
        <end position="314"/>
    </location>
</feature>
<evidence type="ECO:0000313" key="2">
    <source>
        <dbReference type="Proteomes" id="UP001652662"/>
    </source>
</evidence>
<protein>
    <submittedName>
        <fullName evidence="3">Uncharacterized protein</fullName>
    </submittedName>
</protein>